<keyword evidence="6" id="KW-1185">Reference proteome</keyword>
<dbReference type="PROSITE" id="PS51186">
    <property type="entry name" value="GNAT"/>
    <property type="match status" value="1"/>
</dbReference>
<keyword evidence="2" id="KW-0012">Acyltransferase</keyword>
<dbReference type="EMBL" id="JQAZ01000010">
    <property type="protein sequence ID" value="KRN29925.1"/>
    <property type="molecule type" value="Genomic_DNA"/>
</dbReference>
<dbReference type="Pfam" id="PF00583">
    <property type="entry name" value="Acetyltransf_1"/>
    <property type="match status" value="1"/>
</dbReference>
<organism evidence="4 7">
    <name type="scientific">Lactobacillus selangorensis</name>
    <dbReference type="NCBI Taxonomy" id="81857"/>
    <lineage>
        <taxon>Bacteria</taxon>
        <taxon>Bacillati</taxon>
        <taxon>Bacillota</taxon>
        <taxon>Bacilli</taxon>
        <taxon>Lactobacillales</taxon>
        <taxon>Lactobacillaceae</taxon>
        <taxon>Lactobacillus</taxon>
    </lineage>
</organism>
<dbReference type="InterPro" id="IPR000182">
    <property type="entry name" value="GNAT_dom"/>
</dbReference>
<dbReference type="AlphaFoldDB" id="A0A0R2FRF7"/>
<dbReference type="GO" id="GO:0016747">
    <property type="term" value="F:acyltransferase activity, transferring groups other than amino-acyl groups"/>
    <property type="evidence" value="ECO:0007669"/>
    <property type="project" value="InterPro"/>
</dbReference>
<dbReference type="Proteomes" id="UP000051645">
    <property type="component" value="Unassembled WGS sequence"/>
</dbReference>
<accession>A0A0R2FRF7</accession>
<evidence type="ECO:0000259" key="3">
    <source>
        <dbReference type="PROSITE" id="PS51186"/>
    </source>
</evidence>
<dbReference type="Gene3D" id="3.40.630.30">
    <property type="match status" value="1"/>
</dbReference>
<dbReference type="STRING" id="81857.IV38_GL000699"/>
<dbReference type="InterPro" id="IPR050832">
    <property type="entry name" value="Bact_Acetyltransf"/>
</dbReference>
<evidence type="ECO:0000313" key="6">
    <source>
        <dbReference type="Proteomes" id="UP000051645"/>
    </source>
</evidence>
<evidence type="ECO:0000256" key="2">
    <source>
        <dbReference type="ARBA" id="ARBA00023315"/>
    </source>
</evidence>
<name>A0A0R2FRF7_9LACO</name>
<feature type="domain" description="N-acetyltransferase" evidence="3">
    <location>
        <begin position="1"/>
        <end position="163"/>
    </location>
</feature>
<dbReference type="InterPro" id="IPR016181">
    <property type="entry name" value="Acyl_CoA_acyltransferase"/>
</dbReference>
<dbReference type="EMBL" id="JQAT01000010">
    <property type="protein sequence ID" value="KRN27293.1"/>
    <property type="molecule type" value="Genomic_DNA"/>
</dbReference>
<evidence type="ECO:0000256" key="1">
    <source>
        <dbReference type="ARBA" id="ARBA00022679"/>
    </source>
</evidence>
<reference evidence="6 7" key="1">
    <citation type="journal article" date="2015" name="Genome Announc.">
        <title>Expanding the biotechnology potential of lactobacilli through comparative genomics of 213 strains and associated genera.</title>
        <authorList>
            <person name="Sun Z."/>
            <person name="Harris H.M."/>
            <person name="McCann A."/>
            <person name="Guo C."/>
            <person name="Argimon S."/>
            <person name="Zhang W."/>
            <person name="Yang X."/>
            <person name="Jeffery I.B."/>
            <person name="Cooney J.C."/>
            <person name="Kagawa T.F."/>
            <person name="Liu W."/>
            <person name="Song Y."/>
            <person name="Salvetti E."/>
            <person name="Wrobel A."/>
            <person name="Rasinkangas P."/>
            <person name="Parkhill J."/>
            <person name="Rea M.C."/>
            <person name="O'Sullivan O."/>
            <person name="Ritari J."/>
            <person name="Douillard F.P."/>
            <person name="Paul Ross R."/>
            <person name="Yang R."/>
            <person name="Briner A.E."/>
            <person name="Felis G.E."/>
            <person name="de Vos W.M."/>
            <person name="Barrangou R."/>
            <person name="Klaenhammer T.R."/>
            <person name="Caufield P.W."/>
            <person name="Cui Y."/>
            <person name="Zhang H."/>
            <person name="O'Toole P.W."/>
        </authorList>
    </citation>
    <scope>NUCLEOTIDE SEQUENCE [LARGE SCALE GENOMIC DNA]</scope>
    <source>
        <strain evidence="4 7">ATCC BAA-66</strain>
        <strain evidence="5 6">DSM 13344</strain>
    </source>
</reference>
<dbReference type="SUPFAM" id="SSF55729">
    <property type="entry name" value="Acyl-CoA N-acyltransferases (Nat)"/>
    <property type="match status" value="1"/>
</dbReference>
<protein>
    <recommendedName>
        <fullName evidence="3">N-acetyltransferase domain-containing protein</fullName>
    </recommendedName>
</protein>
<proteinExistence type="predicted"/>
<dbReference type="PATRIC" id="fig|81857.3.peg.703"/>
<dbReference type="CDD" id="cd04301">
    <property type="entry name" value="NAT_SF"/>
    <property type="match status" value="1"/>
</dbReference>
<dbReference type="OrthoDB" id="9805924at2"/>
<gene>
    <name evidence="4" type="ORF">IV38_GL000699</name>
    <name evidence="5" type="ORF">IV40_GL000523</name>
</gene>
<dbReference type="Proteomes" id="UP000051751">
    <property type="component" value="Unassembled WGS sequence"/>
</dbReference>
<evidence type="ECO:0000313" key="7">
    <source>
        <dbReference type="Proteomes" id="UP000051751"/>
    </source>
</evidence>
<comment type="caution">
    <text evidence="4">The sequence shown here is derived from an EMBL/GenBank/DDBJ whole genome shotgun (WGS) entry which is preliminary data.</text>
</comment>
<evidence type="ECO:0000313" key="5">
    <source>
        <dbReference type="EMBL" id="KRN29925.1"/>
    </source>
</evidence>
<sequence>MTIRTATLRDIGPLSQLKQQLVTQMHTERPDIYQEHYEADFFAEQARIEDSQQLVLVAEINGQVGGFSQTFTTQTPQNDLFVPQEYAYLAMLYVAPAFRRHGAASEMVRQTQRWTHKQQLAYLELSVLQQNATAQKLYAKLHFKPVYQSLRWEAANENTESDL</sequence>
<dbReference type="RefSeq" id="WP_057771143.1">
    <property type="nucleotide sequence ID" value="NZ_JQAT01000010.1"/>
</dbReference>
<evidence type="ECO:0000313" key="4">
    <source>
        <dbReference type="EMBL" id="KRN27293.1"/>
    </source>
</evidence>
<dbReference type="PANTHER" id="PTHR43877">
    <property type="entry name" value="AMINOALKYLPHOSPHONATE N-ACETYLTRANSFERASE-RELATED-RELATED"/>
    <property type="match status" value="1"/>
</dbReference>
<keyword evidence="1" id="KW-0808">Transferase</keyword>